<evidence type="ECO:0000313" key="1">
    <source>
        <dbReference type="EMBL" id="MQL74888.1"/>
    </source>
</evidence>
<sequence length="150" mass="16989">MIPANNLPVSKIILTPSVKELAITFRPGIGITYVSTIRNRHSETVNRTLFSYNSVPRSKFHRGACVLVHRLSYPLGKTWIFIRGAIGTACESPIRNRHFDLPTFSPFPRFSRCNVSLDHVNPGWGNHTESAYHGDRKLCSTWRENSSPCH</sequence>
<proteinExistence type="predicted"/>
<dbReference type="AlphaFoldDB" id="A0A843TTK4"/>
<gene>
    <name evidence="1" type="ORF">Taro_007247</name>
</gene>
<evidence type="ECO:0000313" key="2">
    <source>
        <dbReference type="Proteomes" id="UP000652761"/>
    </source>
</evidence>
<name>A0A843TTK4_COLES</name>
<comment type="caution">
    <text evidence="1">The sequence shown here is derived from an EMBL/GenBank/DDBJ whole genome shotgun (WGS) entry which is preliminary data.</text>
</comment>
<dbReference type="EMBL" id="NMUH01000226">
    <property type="protein sequence ID" value="MQL74888.1"/>
    <property type="molecule type" value="Genomic_DNA"/>
</dbReference>
<accession>A0A843TTK4</accession>
<protein>
    <submittedName>
        <fullName evidence="1">Uncharacterized protein</fullName>
    </submittedName>
</protein>
<reference evidence="1" key="1">
    <citation type="submission" date="2017-07" db="EMBL/GenBank/DDBJ databases">
        <title>Taro Niue Genome Assembly and Annotation.</title>
        <authorList>
            <person name="Atibalentja N."/>
            <person name="Keating K."/>
            <person name="Fields C.J."/>
        </authorList>
    </citation>
    <scope>NUCLEOTIDE SEQUENCE</scope>
    <source>
        <strain evidence="1">Niue_2</strain>
        <tissue evidence="1">Leaf</tissue>
    </source>
</reference>
<dbReference type="Proteomes" id="UP000652761">
    <property type="component" value="Unassembled WGS sequence"/>
</dbReference>
<organism evidence="1 2">
    <name type="scientific">Colocasia esculenta</name>
    <name type="common">Wild taro</name>
    <name type="synonym">Arum esculentum</name>
    <dbReference type="NCBI Taxonomy" id="4460"/>
    <lineage>
        <taxon>Eukaryota</taxon>
        <taxon>Viridiplantae</taxon>
        <taxon>Streptophyta</taxon>
        <taxon>Embryophyta</taxon>
        <taxon>Tracheophyta</taxon>
        <taxon>Spermatophyta</taxon>
        <taxon>Magnoliopsida</taxon>
        <taxon>Liliopsida</taxon>
        <taxon>Araceae</taxon>
        <taxon>Aroideae</taxon>
        <taxon>Colocasieae</taxon>
        <taxon>Colocasia</taxon>
    </lineage>
</organism>
<keyword evidence="2" id="KW-1185">Reference proteome</keyword>